<feature type="chain" id="PRO_5003307513" evidence="1">
    <location>
        <begin position="28"/>
        <end position="251"/>
    </location>
</feature>
<accession>F4C7T8</accession>
<dbReference type="PATRIC" id="fig|743722.3.peg.5575"/>
<dbReference type="eggNOG" id="ENOG5030V8I">
    <property type="taxonomic scope" value="Bacteria"/>
</dbReference>
<sequence>MCILKIKHAFFLMLFLLSFCSEKQTFAQTKDQIVNLIWQGLGGKQGWNEARYFMFSCKSNLNKTLSREHAYIWDRNTGNCRFEGTNEQEQKIIALFNTENNKGRAFVDNKTINNSDSAALLISSIINAFNTETFWLFPPKNLTESSLLTVKEAELIGSVRYNVIEIRQSPTDSVEFRTKIYVDANTGRIFQWQTLDEGDNIKYNFVTSDFKDVGGGLTLATTFTDTKDGFFIKFPIVSALINVESDKFSKP</sequence>
<dbReference type="STRING" id="743722.Sph21_5260"/>
<organism evidence="2">
    <name type="scientific">Sphingobacterium sp. (strain 21)</name>
    <dbReference type="NCBI Taxonomy" id="743722"/>
    <lineage>
        <taxon>Bacteria</taxon>
        <taxon>Pseudomonadati</taxon>
        <taxon>Bacteroidota</taxon>
        <taxon>Sphingobacteriia</taxon>
        <taxon>Sphingobacteriales</taxon>
        <taxon>Sphingobacteriaceae</taxon>
        <taxon>Sphingobacterium</taxon>
    </lineage>
</organism>
<name>F4C7T8_SPHS2</name>
<feature type="signal peptide" evidence="1">
    <location>
        <begin position="1"/>
        <end position="27"/>
    </location>
</feature>
<keyword evidence="1" id="KW-0732">Signal</keyword>
<evidence type="ECO:0000256" key="1">
    <source>
        <dbReference type="SAM" id="SignalP"/>
    </source>
</evidence>
<reference evidence="2" key="1">
    <citation type="submission" date="2011-03" db="EMBL/GenBank/DDBJ databases">
        <title>Complete sequence of Sphingobacterium sp. 21.</title>
        <authorList>
            <consortium name="US DOE Joint Genome Institute"/>
            <person name="Lucas S."/>
            <person name="Copeland A."/>
            <person name="Lapidus A."/>
            <person name="Cheng J.-F."/>
            <person name="Goodwin L."/>
            <person name="Pitluck S."/>
            <person name="Davenport K."/>
            <person name="Detter J.C."/>
            <person name="Han C."/>
            <person name="Tapia R."/>
            <person name="Land M."/>
            <person name="Hauser L."/>
            <person name="Kyrpides N."/>
            <person name="Ivanova N."/>
            <person name="Ovchinnikova G."/>
            <person name="Pagani I."/>
            <person name="Siebers A.K."/>
            <person name="Allgaier M."/>
            <person name="Thelen M.P."/>
            <person name="Hugenholtz P."/>
            <person name="Woyke T."/>
        </authorList>
    </citation>
    <scope>NUCLEOTIDE SEQUENCE</scope>
    <source>
        <strain evidence="2">21</strain>
    </source>
</reference>
<proteinExistence type="predicted"/>
<dbReference type="EMBL" id="CP002584">
    <property type="protein sequence ID" value="ADZ81749.1"/>
    <property type="molecule type" value="Genomic_DNA"/>
</dbReference>
<dbReference type="AlphaFoldDB" id="F4C7T8"/>
<dbReference type="KEGG" id="shg:Sph21_5260"/>
<protein>
    <submittedName>
        <fullName evidence="2">Uncharacterized protein</fullName>
    </submittedName>
</protein>
<dbReference type="HOGENOM" id="CLU_1102263_0_0_10"/>
<gene>
    <name evidence="2" type="ordered locus">Sph21_5260</name>
</gene>
<evidence type="ECO:0000313" key="2">
    <source>
        <dbReference type="EMBL" id="ADZ81749.1"/>
    </source>
</evidence>